<dbReference type="InterPro" id="IPR011990">
    <property type="entry name" value="TPR-like_helical_dom_sf"/>
</dbReference>
<gene>
    <name evidence="2" type="ORF">AWB64_00102</name>
</gene>
<dbReference type="AlphaFoldDB" id="A0A158ENS4"/>
<dbReference type="InterPro" id="IPR011044">
    <property type="entry name" value="Quino_amine_DH_bsu"/>
</dbReference>
<protein>
    <submittedName>
        <fullName evidence="2">Tetratricopeptide repeat protein</fullName>
    </submittedName>
</protein>
<dbReference type="RefSeq" id="WP_063493146.1">
    <property type="nucleotide sequence ID" value="NZ_FCOC02000001.1"/>
</dbReference>
<dbReference type="SUPFAM" id="SSF48452">
    <property type="entry name" value="TPR-like"/>
    <property type="match status" value="1"/>
</dbReference>
<evidence type="ECO:0000313" key="2">
    <source>
        <dbReference type="EMBL" id="SAL09205.1"/>
    </source>
</evidence>
<reference evidence="2 3" key="1">
    <citation type="submission" date="2016-01" db="EMBL/GenBank/DDBJ databases">
        <authorList>
            <person name="Oliw E.H."/>
        </authorList>
    </citation>
    <scope>NUCLEOTIDE SEQUENCE [LARGE SCALE GENOMIC DNA]</scope>
    <source>
        <strain evidence="2">LMG 22029</strain>
    </source>
</reference>
<dbReference type="InterPro" id="IPR019734">
    <property type="entry name" value="TPR_rpt"/>
</dbReference>
<proteinExistence type="predicted"/>
<evidence type="ECO:0000313" key="3">
    <source>
        <dbReference type="Proteomes" id="UP000054893"/>
    </source>
</evidence>
<dbReference type="Pfam" id="PF00515">
    <property type="entry name" value="TPR_1"/>
    <property type="match status" value="1"/>
</dbReference>
<dbReference type="PROSITE" id="PS50005">
    <property type="entry name" value="TPR"/>
    <property type="match status" value="1"/>
</dbReference>
<dbReference type="Gene3D" id="1.25.40.10">
    <property type="entry name" value="Tetratricopeptide repeat domain"/>
    <property type="match status" value="1"/>
</dbReference>
<dbReference type="SUPFAM" id="SSF50969">
    <property type="entry name" value="YVTN repeat-like/Quinoprotein amine dehydrogenase"/>
    <property type="match status" value="1"/>
</dbReference>
<dbReference type="OrthoDB" id="9134688at2"/>
<organism evidence="2 3">
    <name type="scientific">Caballeronia sordidicola</name>
    <name type="common">Burkholderia sordidicola</name>
    <dbReference type="NCBI Taxonomy" id="196367"/>
    <lineage>
        <taxon>Bacteria</taxon>
        <taxon>Pseudomonadati</taxon>
        <taxon>Pseudomonadota</taxon>
        <taxon>Betaproteobacteria</taxon>
        <taxon>Burkholderiales</taxon>
        <taxon>Burkholderiaceae</taxon>
        <taxon>Caballeronia</taxon>
    </lineage>
</organism>
<evidence type="ECO:0000256" key="1">
    <source>
        <dbReference type="PROSITE-ProRule" id="PRU00339"/>
    </source>
</evidence>
<name>A0A158ENS4_CABSO</name>
<dbReference type="Proteomes" id="UP000054893">
    <property type="component" value="Unassembled WGS sequence"/>
</dbReference>
<dbReference type="EMBL" id="FCOC02000001">
    <property type="protein sequence ID" value="SAL09205.1"/>
    <property type="molecule type" value="Genomic_DNA"/>
</dbReference>
<dbReference type="SMART" id="SM00028">
    <property type="entry name" value="TPR"/>
    <property type="match status" value="1"/>
</dbReference>
<sequence>MGLFSRLLGMLGGPRKTEARGTIPVQPSGGRLTRNATVRDDWLTLVQPDFFGRAHRSSNKRWIVGCNDSDGVGRGGYRESGNGRAVLVDHQSDTVIHELTCFARPMDAAVSDAGDYIVQDSGFGSALQGDVIALNIEGHERYRRHYRANVFNMGLSKCGKYAAVQTANAPSDDGNLLEVLDLDRGCVVFSLQPATGWADRYSFDVDVEGHLKAIGVEHKNLGSFKYSASGEFQDTQAFQAARLDKGDYSTKLMAARDLLKTAATQDDARKALSTADAALVEGAKDRPDWGAIAHRVRGESYELLGQLPEALAAFDKALSLNPKVGVQKRAVALHKKLGTG</sequence>
<feature type="repeat" description="TPR" evidence="1">
    <location>
        <begin position="291"/>
        <end position="324"/>
    </location>
</feature>
<accession>A0A158ENS4</accession>
<keyword evidence="1" id="KW-0802">TPR repeat</keyword>